<dbReference type="EMBL" id="FZOO01000003">
    <property type="protein sequence ID" value="SNS31227.1"/>
    <property type="molecule type" value="Genomic_DNA"/>
</dbReference>
<gene>
    <name evidence="2" type="ORF">SAMN06893096_103168</name>
</gene>
<protein>
    <submittedName>
        <fullName evidence="2">Uncharacterized protein</fullName>
    </submittedName>
</protein>
<dbReference type="Proteomes" id="UP000198373">
    <property type="component" value="Unassembled WGS sequence"/>
</dbReference>
<reference evidence="3" key="1">
    <citation type="submission" date="2017-06" db="EMBL/GenBank/DDBJ databases">
        <authorList>
            <person name="Varghese N."/>
            <person name="Submissions S."/>
        </authorList>
    </citation>
    <scope>NUCLEOTIDE SEQUENCE [LARGE SCALE GENOMIC DNA]</scope>
    <source>
        <strain evidence="3">DSM 46839</strain>
    </source>
</reference>
<accession>A0A239DG17</accession>
<dbReference type="AlphaFoldDB" id="A0A239DG17"/>
<name>A0A239DG17_9ACTN</name>
<organism evidence="2 3">
    <name type="scientific">Geodermatophilus pulveris</name>
    <dbReference type="NCBI Taxonomy" id="1564159"/>
    <lineage>
        <taxon>Bacteria</taxon>
        <taxon>Bacillati</taxon>
        <taxon>Actinomycetota</taxon>
        <taxon>Actinomycetes</taxon>
        <taxon>Geodermatophilales</taxon>
        <taxon>Geodermatophilaceae</taxon>
        <taxon>Geodermatophilus</taxon>
    </lineage>
</organism>
<feature type="region of interest" description="Disordered" evidence="1">
    <location>
        <begin position="1"/>
        <end position="30"/>
    </location>
</feature>
<evidence type="ECO:0000313" key="2">
    <source>
        <dbReference type="EMBL" id="SNS31227.1"/>
    </source>
</evidence>
<evidence type="ECO:0000313" key="3">
    <source>
        <dbReference type="Proteomes" id="UP000198373"/>
    </source>
</evidence>
<evidence type="ECO:0000256" key="1">
    <source>
        <dbReference type="SAM" id="MobiDB-lite"/>
    </source>
</evidence>
<keyword evidence="3" id="KW-1185">Reference proteome</keyword>
<sequence>MGWTLSEQSEPAQAVVDQNSNAARPGEPSQ</sequence>
<proteinExistence type="predicted"/>